<dbReference type="EMBL" id="RBUQ01000004">
    <property type="protein sequence ID" value="RMV44428.1"/>
    <property type="molecule type" value="Genomic_DNA"/>
</dbReference>
<gene>
    <name evidence="1" type="ORF">ALP13_02738</name>
</gene>
<reference evidence="1 2" key="1">
    <citation type="submission" date="2018-08" db="EMBL/GenBank/DDBJ databases">
        <title>Recombination of ecologically and evolutionarily significant loci maintains genetic cohesion in the Pseudomonas syringae species complex.</title>
        <authorList>
            <person name="Dillon M."/>
            <person name="Thakur S."/>
            <person name="Almeida R.N.D."/>
            <person name="Weir B.S."/>
            <person name="Guttman D.S."/>
        </authorList>
    </citation>
    <scope>NUCLEOTIDE SEQUENCE [LARGE SCALE GENOMIC DNA]</scope>
    <source>
        <strain evidence="1 2">ICMP 11281</strain>
    </source>
</reference>
<accession>A0A0N0FZJ7</accession>
<evidence type="ECO:0000313" key="1">
    <source>
        <dbReference type="EMBL" id="RMV44428.1"/>
    </source>
</evidence>
<proteinExistence type="predicted"/>
<dbReference type="Proteomes" id="UP000271631">
    <property type="component" value="Unassembled WGS sequence"/>
</dbReference>
<dbReference type="AlphaFoldDB" id="A0A0N0FZJ7"/>
<sequence>MNAAAKVLPLTGTPVIPCTPAERLWTENCSYTLVELGADVSFKRRLHPKQGVTLERFHNALDELLMERLSRSGASNWALGMMMHGIIRGDMGMAREGLIEAFGGPDHKQAAFDVAQELLRPLAADGVIAQEEDDL</sequence>
<comment type="caution">
    <text evidence="1">The sequence shown here is derived from an EMBL/GenBank/DDBJ whole genome shotgun (WGS) entry which is preliminary data.</text>
</comment>
<name>A0A0N0FZJ7_PSEYM</name>
<dbReference type="RefSeq" id="WP_054070217.1">
    <property type="nucleotide sequence ID" value="NZ_LGLG01000340.1"/>
</dbReference>
<protein>
    <submittedName>
        <fullName evidence="1">Uncharacterized protein</fullName>
    </submittedName>
</protein>
<evidence type="ECO:0000313" key="2">
    <source>
        <dbReference type="Proteomes" id="UP000271631"/>
    </source>
</evidence>
<organism evidence="1 2">
    <name type="scientific">Pseudomonas syringae pv. maculicola</name>
    <dbReference type="NCBI Taxonomy" id="59511"/>
    <lineage>
        <taxon>Bacteria</taxon>
        <taxon>Pseudomonadati</taxon>
        <taxon>Pseudomonadota</taxon>
        <taxon>Gammaproteobacteria</taxon>
        <taxon>Pseudomonadales</taxon>
        <taxon>Pseudomonadaceae</taxon>
        <taxon>Pseudomonas</taxon>
    </lineage>
</organism>